<comment type="caution">
    <text evidence="1">The sequence shown here is derived from an EMBL/GenBank/DDBJ whole genome shotgun (WGS) entry which is preliminary data.</text>
</comment>
<sequence length="96" mass="10224">MKSFWVVLVALALSGCFSQKSDHRVEVAGSPDDVSRFVAAERSLDPDAVVTHSAGQGRAVFSTSSEEAVDEIADRATAARLNVTLTSLRWSIQSGT</sequence>
<accession>A0A7W9FEQ0</accession>
<evidence type="ECO:0000313" key="2">
    <source>
        <dbReference type="Proteomes" id="UP000545037"/>
    </source>
</evidence>
<gene>
    <name evidence="1" type="ORF">GGR13_002119</name>
</gene>
<name>A0A7W9FEQ0_9CAUL</name>
<proteinExistence type="predicted"/>
<protein>
    <submittedName>
        <fullName evidence="1">Organic hydroperoxide reductase OsmC/OhrA</fullName>
    </submittedName>
</protein>
<dbReference type="RefSeq" id="WP_183213473.1">
    <property type="nucleotide sequence ID" value="NZ_JACHOR010000003.1"/>
</dbReference>
<dbReference type="EMBL" id="JACHOR010000003">
    <property type="protein sequence ID" value="MBB5746515.1"/>
    <property type="molecule type" value="Genomic_DNA"/>
</dbReference>
<evidence type="ECO:0000313" key="1">
    <source>
        <dbReference type="EMBL" id="MBB5746515.1"/>
    </source>
</evidence>
<dbReference type="AlphaFoldDB" id="A0A7W9FEQ0"/>
<keyword evidence="2" id="KW-1185">Reference proteome</keyword>
<dbReference type="PROSITE" id="PS51257">
    <property type="entry name" value="PROKAR_LIPOPROTEIN"/>
    <property type="match status" value="1"/>
</dbReference>
<reference evidence="1 2" key="1">
    <citation type="submission" date="2020-08" db="EMBL/GenBank/DDBJ databases">
        <title>Genomic Encyclopedia of Type Strains, Phase IV (KMG-IV): sequencing the most valuable type-strain genomes for metagenomic binning, comparative biology and taxonomic classification.</title>
        <authorList>
            <person name="Goeker M."/>
        </authorList>
    </citation>
    <scope>NUCLEOTIDE SEQUENCE [LARGE SCALE GENOMIC DNA]</scope>
    <source>
        <strain evidence="1 2">DSM 4737</strain>
    </source>
</reference>
<dbReference type="Proteomes" id="UP000545037">
    <property type="component" value="Unassembled WGS sequence"/>
</dbReference>
<organism evidence="1 2">
    <name type="scientific">Brevundimonas variabilis</name>
    <dbReference type="NCBI Taxonomy" id="74312"/>
    <lineage>
        <taxon>Bacteria</taxon>
        <taxon>Pseudomonadati</taxon>
        <taxon>Pseudomonadota</taxon>
        <taxon>Alphaproteobacteria</taxon>
        <taxon>Caulobacterales</taxon>
        <taxon>Caulobacteraceae</taxon>
        <taxon>Brevundimonas</taxon>
    </lineage>
</organism>